<dbReference type="Pfam" id="PF07714">
    <property type="entry name" value="PK_Tyr_Ser-Thr"/>
    <property type="match status" value="1"/>
</dbReference>
<evidence type="ECO:0000256" key="13">
    <source>
        <dbReference type="ARBA" id="ARBA00023136"/>
    </source>
</evidence>
<feature type="non-terminal residue" evidence="19">
    <location>
        <position position="1"/>
    </location>
</feature>
<evidence type="ECO:0008006" key="21">
    <source>
        <dbReference type="Google" id="ProtNLM"/>
    </source>
</evidence>
<keyword evidence="10" id="KW-0418">Kinase</keyword>
<keyword evidence="7" id="KW-0812">Transmembrane</keyword>
<dbReference type="PROSITE" id="PS50011">
    <property type="entry name" value="PROTEIN_KINASE_DOM"/>
    <property type="match status" value="1"/>
</dbReference>
<evidence type="ECO:0000256" key="11">
    <source>
        <dbReference type="ARBA" id="ARBA00022840"/>
    </source>
</evidence>
<evidence type="ECO:0000256" key="1">
    <source>
        <dbReference type="ARBA" id="ARBA00004251"/>
    </source>
</evidence>
<evidence type="ECO:0000256" key="15">
    <source>
        <dbReference type="ARBA" id="ARBA00023170"/>
    </source>
</evidence>
<dbReference type="InterPro" id="IPR001245">
    <property type="entry name" value="Ser-Thr/Tyr_kinase_cat_dom"/>
</dbReference>
<protein>
    <recommendedName>
        <fullName evidence="21">Non-specific serine/threonine protein kinase</fullName>
    </recommendedName>
</protein>
<dbReference type="GO" id="GO:0004674">
    <property type="term" value="F:protein serine/threonine kinase activity"/>
    <property type="evidence" value="ECO:0007669"/>
    <property type="project" value="UniProtKB-KW"/>
</dbReference>
<dbReference type="InterPro" id="IPR000858">
    <property type="entry name" value="S_locus_glycoprot_dom"/>
</dbReference>
<evidence type="ECO:0000256" key="5">
    <source>
        <dbReference type="ARBA" id="ARBA00022527"/>
    </source>
</evidence>
<dbReference type="CDD" id="cd00054">
    <property type="entry name" value="EGF_CA"/>
    <property type="match status" value="1"/>
</dbReference>
<dbReference type="FunFam" id="1.10.510.10:FF:000240">
    <property type="entry name" value="Lectin-domain containing receptor kinase A4.3"/>
    <property type="match status" value="1"/>
</dbReference>
<keyword evidence="11" id="KW-0067">ATP-binding</keyword>
<dbReference type="PROSITE" id="PS00108">
    <property type="entry name" value="PROTEIN_KINASE_ST"/>
    <property type="match status" value="1"/>
</dbReference>
<gene>
    <name evidence="19" type="ORF">GIB67_029787</name>
</gene>
<evidence type="ECO:0000256" key="16">
    <source>
        <dbReference type="ARBA" id="ARBA00023180"/>
    </source>
</evidence>
<evidence type="ECO:0000313" key="19">
    <source>
        <dbReference type="EMBL" id="KAF6167149.1"/>
    </source>
</evidence>
<dbReference type="CDD" id="cd01098">
    <property type="entry name" value="PAN_AP_plant"/>
    <property type="match status" value="1"/>
</dbReference>
<dbReference type="InterPro" id="IPR036426">
    <property type="entry name" value="Bulb-type_lectin_dom_sf"/>
</dbReference>
<dbReference type="Gene3D" id="1.10.510.10">
    <property type="entry name" value="Transferase(Phosphotransferase) domain 1"/>
    <property type="match status" value="1"/>
</dbReference>
<dbReference type="InterPro" id="IPR003609">
    <property type="entry name" value="Pan_app"/>
</dbReference>
<dbReference type="GO" id="GO:0005886">
    <property type="term" value="C:plasma membrane"/>
    <property type="evidence" value="ECO:0007669"/>
    <property type="project" value="UniProtKB-SubCell"/>
</dbReference>
<keyword evidence="6" id="KW-0808">Transferase</keyword>
<evidence type="ECO:0000256" key="2">
    <source>
        <dbReference type="ARBA" id="ARBA00008536"/>
    </source>
</evidence>
<dbReference type="OrthoDB" id="785331at2759"/>
<accession>A0A7J7NIV2</accession>
<feature type="domain" description="Bulb-type lectin" evidence="18">
    <location>
        <begin position="1"/>
        <end position="55"/>
    </location>
</feature>
<evidence type="ECO:0000256" key="3">
    <source>
        <dbReference type="ARBA" id="ARBA00010217"/>
    </source>
</evidence>
<dbReference type="SMART" id="SM00220">
    <property type="entry name" value="S_TKc"/>
    <property type="match status" value="1"/>
</dbReference>
<dbReference type="InterPro" id="IPR000719">
    <property type="entry name" value="Prot_kinase_dom"/>
</dbReference>
<reference evidence="19 20" key="1">
    <citation type="journal article" date="2020" name="IScience">
        <title>Genome Sequencing of the Endangered Kingdonia uniflora (Circaeasteraceae, Ranunculales) Reveals Potential Mechanisms of Evolutionary Specialization.</title>
        <authorList>
            <person name="Sun Y."/>
            <person name="Deng T."/>
            <person name="Zhang A."/>
            <person name="Moore M.J."/>
            <person name="Landis J.B."/>
            <person name="Lin N."/>
            <person name="Zhang H."/>
            <person name="Zhang X."/>
            <person name="Huang J."/>
            <person name="Zhang X."/>
            <person name="Sun H."/>
            <person name="Wang H."/>
        </authorList>
    </citation>
    <scope>NUCLEOTIDE SEQUENCE [LARGE SCALE GENOMIC DNA]</scope>
    <source>
        <strain evidence="19">TB1705</strain>
        <tissue evidence="19">Leaf</tissue>
    </source>
</reference>
<dbReference type="InterPro" id="IPR001480">
    <property type="entry name" value="Bulb-type_lectin_dom"/>
</dbReference>
<dbReference type="Pfam" id="PF00954">
    <property type="entry name" value="S_locus_glycop"/>
    <property type="match status" value="1"/>
</dbReference>
<evidence type="ECO:0000256" key="4">
    <source>
        <dbReference type="ARBA" id="ARBA00022475"/>
    </source>
</evidence>
<evidence type="ECO:0000256" key="9">
    <source>
        <dbReference type="ARBA" id="ARBA00022741"/>
    </source>
</evidence>
<keyword evidence="8" id="KW-0732">Signal</keyword>
<keyword evidence="13" id="KW-0472">Membrane</keyword>
<dbReference type="Gene3D" id="3.30.200.20">
    <property type="entry name" value="Phosphorylase Kinase, domain 1"/>
    <property type="match status" value="1"/>
</dbReference>
<keyword evidence="15" id="KW-0675">Receptor</keyword>
<evidence type="ECO:0000256" key="6">
    <source>
        <dbReference type="ARBA" id="ARBA00022679"/>
    </source>
</evidence>
<evidence type="ECO:0000256" key="14">
    <source>
        <dbReference type="ARBA" id="ARBA00023157"/>
    </source>
</evidence>
<keyword evidence="16" id="KW-0325">Glycoprotein</keyword>
<dbReference type="PROSITE" id="PS50927">
    <property type="entry name" value="BULB_LECTIN"/>
    <property type="match status" value="1"/>
</dbReference>
<comment type="similarity">
    <text evidence="2">In the N-terminal section; belongs to the leguminous lectin family.</text>
</comment>
<sequence>ENGNLVLLNGTNSVIWSSSVSNHSKADNPVIAQPLDSGNFVLRCEGNDDPDSYIWQSFDYPTDTLLTGMKLGWNLKTGFNRNLTSWKNATDPSTGDFTGWIDPRGFPQMKDQCNNYSLCGAYGVCNIDDSPLCNCLEGFTPRSQKDWDQNDWCLKNCSCVAYANSDIREEGSGCVMWFSDLLDIRIAPTNGQDIYLRLAASELEKMGQSGNKLWRYQYQYFLGYFYPVWPSGLSFGGLDENKEEGKLVNGQEITVKRLSKKSGQGVQQFQNEAILIAKLQHRNLVRLLGCSIQRQKTMLIYEYMPNKSLDLFIFDHARSNLINWKKRVNIVIGIAQGLLYLHRDSRLRIIHRDLKASNVLLDKTMNPKISDFGMAKTFGGDQIEGSTDRVVGTYGYMAPEYAIDGLFSVKSDVFSFGVLVLEIVSGKRNRGFEHNDHDLNLLGHVSIYAFQVYNKKFWKANKKTNTTF</sequence>
<dbReference type="Pfam" id="PF08276">
    <property type="entry name" value="PAN_2"/>
    <property type="match status" value="1"/>
</dbReference>
<proteinExistence type="inferred from homology"/>
<dbReference type="GO" id="GO:0048544">
    <property type="term" value="P:recognition of pollen"/>
    <property type="evidence" value="ECO:0007669"/>
    <property type="project" value="InterPro"/>
</dbReference>
<evidence type="ECO:0000256" key="7">
    <source>
        <dbReference type="ARBA" id="ARBA00022692"/>
    </source>
</evidence>
<dbReference type="AlphaFoldDB" id="A0A7J7NIV2"/>
<dbReference type="PANTHER" id="PTHR27002">
    <property type="entry name" value="RECEPTOR-LIKE SERINE/THREONINE-PROTEIN KINASE SD1-8"/>
    <property type="match status" value="1"/>
</dbReference>
<dbReference type="PANTHER" id="PTHR27002:SF181">
    <property type="entry name" value="RECEPTOR-LIKE SERINE_THREONINE-PROTEIN KINASE"/>
    <property type="match status" value="1"/>
</dbReference>
<evidence type="ECO:0000256" key="10">
    <source>
        <dbReference type="ARBA" id="ARBA00022777"/>
    </source>
</evidence>
<keyword evidence="9" id="KW-0547">Nucleotide-binding</keyword>
<dbReference type="Gene3D" id="2.90.10.30">
    <property type="match status" value="1"/>
</dbReference>
<keyword evidence="20" id="KW-1185">Reference proteome</keyword>
<keyword evidence="5" id="KW-0723">Serine/threonine-protein kinase</keyword>
<comment type="subcellular location">
    <subcellularLocation>
        <location evidence="1">Cell membrane</location>
        <topology evidence="1">Single-pass type I membrane protein</topology>
    </subcellularLocation>
</comment>
<comment type="similarity">
    <text evidence="3">In the C-terminal section; belongs to the protein kinase superfamily. Ser/Thr protein kinase family.</text>
</comment>
<keyword evidence="12" id="KW-1133">Transmembrane helix</keyword>
<name>A0A7J7NIV2_9MAGN</name>
<evidence type="ECO:0000313" key="20">
    <source>
        <dbReference type="Proteomes" id="UP000541444"/>
    </source>
</evidence>
<keyword evidence="4" id="KW-1003">Cell membrane</keyword>
<dbReference type="Proteomes" id="UP000541444">
    <property type="component" value="Unassembled WGS sequence"/>
</dbReference>
<feature type="domain" description="Protein kinase" evidence="17">
    <location>
        <begin position="214"/>
        <end position="468"/>
    </location>
</feature>
<evidence type="ECO:0000256" key="12">
    <source>
        <dbReference type="ARBA" id="ARBA00022989"/>
    </source>
</evidence>
<dbReference type="GO" id="GO:0005524">
    <property type="term" value="F:ATP binding"/>
    <property type="evidence" value="ECO:0007669"/>
    <property type="project" value="UniProtKB-KW"/>
</dbReference>
<dbReference type="InterPro" id="IPR008271">
    <property type="entry name" value="Ser/Thr_kinase_AS"/>
</dbReference>
<comment type="caution">
    <text evidence="19">The sequence shown here is derived from an EMBL/GenBank/DDBJ whole genome shotgun (WGS) entry which is preliminary data.</text>
</comment>
<dbReference type="EMBL" id="JACGCM010000764">
    <property type="protein sequence ID" value="KAF6167149.1"/>
    <property type="molecule type" value="Genomic_DNA"/>
</dbReference>
<evidence type="ECO:0000259" key="18">
    <source>
        <dbReference type="PROSITE" id="PS50927"/>
    </source>
</evidence>
<keyword evidence="14" id="KW-1015">Disulfide bond</keyword>
<dbReference type="SUPFAM" id="SSF56112">
    <property type="entry name" value="Protein kinase-like (PK-like)"/>
    <property type="match status" value="1"/>
</dbReference>
<dbReference type="Pfam" id="PF01453">
    <property type="entry name" value="B_lectin"/>
    <property type="match status" value="1"/>
</dbReference>
<evidence type="ECO:0000256" key="8">
    <source>
        <dbReference type="ARBA" id="ARBA00022729"/>
    </source>
</evidence>
<dbReference type="GO" id="GO:0002229">
    <property type="term" value="P:defense response to oomycetes"/>
    <property type="evidence" value="ECO:0007669"/>
    <property type="project" value="UniProtKB-ARBA"/>
</dbReference>
<organism evidence="19 20">
    <name type="scientific">Kingdonia uniflora</name>
    <dbReference type="NCBI Taxonomy" id="39325"/>
    <lineage>
        <taxon>Eukaryota</taxon>
        <taxon>Viridiplantae</taxon>
        <taxon>Streptophyta</taxon>
        <taxon>Embryophyta</taxon>
        <taxon>Tracheophyta</taxon>
        <taxon>Spermatophyta</taxon>
        <taxon>Magnoliopsida</taxon>
        <taxon>Ranunculales</taxon>
        <taxon>Circaeasteraceae</taxon>
        <taxon>Kingdonia</taxon>
    </lineage>
</organism>
<evidence type="ECO:0000259" key="17">
    <source>
        <dbReference type="PROSITE" id="PS50011"/>
    </source>
</evidence>
<dbReference type="InterPro" id="IPR011009">
    <property type="entry name" value="Kinase-like_dom_sf"/>
</dbReference>
<dbReference type="SUPFAM" id="SSF51110">
    <property type="entry name" value="alpha-D-mannose-specific plant lectins"/>
    <property type="match status" value="1"/>
</dbReference>